<feature type="region of interest" description="Disordered" evidence="1">
    <location>
        <begin position="573"/>
        <end position="619"/>
    </location>
</feature>
<accession>J4GHH7</accession>
<evidence type="ECO:0000256" key="1">
    <source>
        <dbReference type="SAM" id="MobiDB-lite"/>
    </source>
</evidence>
<keyword evidence="3" id="KW-1185">Reference proteome</keyword>
<dbReference type="Proteomes" id="UP000006352">
    <property type="component" value="Unassembled WGS sequence"/>
</dbReference>
<reference evidence="2 3" key="1">
    <citation type="journal article" date="2012" name="Appl. Environ. Microbiol.">
        <title>Short-read sequencing for genomic analysis of the brown rot fungus Fibroporia radiculosa.</title>
        <authorList>
            <person name="Tang J.D."/>
            <person name="Perkins A.D."/>
            <person name="Sonstegard T.S."/>
            <person name="Schroeder S.G."/>
            <person name="Burgess S.C."/>
            <person name="Diehl S.V."/>
        </authorList>
    </citation>
    <scope>NUCLEOTIDE SEQUENCE [LARGE SCALE GENOMIC DNA]</scope>
    <source>
        <strain evidence="2 3">TFFH 294</strain>
    </source>
</reference>
<dbReference type="AlphaFoldDB" id="J4GHH7"/>
<dbReference type="GeneID" id="24101128"/>
<gene>
    <name evidence="2" type="ORF">FIBRA_08474</name>
</gene>
<name>J4GHH7_9APHY</name>
<proteinExistence type="predicted"/>
<dbReference type="HOGENOM" id="CLU_013429_0_0_1"/>
<feature type="compositionally biased region" description="Polar residues" evidence="1">
    <location>
        <begin position="701"/>
        <end position="715"/>
    </location>
</feature>
<dbReference type="RefSeq" id="XP_012185511.1">
    <property type="nucleotide sequence ID" value="XM_012330121.1"/>
</dbReference>
<dbReference type="EMBL" id="HE797256">
    <property type="protein sequence ID" value="CCM06228.1"/>
    <property type="molecule type" value="Genomic_DNA"/>
</dbReference>
<dbReference type="STRING" id="599839.J4GHH7"/>
<dbReference type="InParanoid" id="J4GHH7"/>
<dbReference type="CDD" id="cd12148">
    <property type="entry name" value="fungal_TF_MHR"/>
    <property type="match status" value="1"/>
</dbReference>
<feature type="compositionally biased region" description="Low complexity" evidence="1">
    <location>
        <begin position="573"/>
        <end position="591"/>
    </location>
</feature>
<evidence type="ECO:0000313" key="2">
    <source>
        <dbReference type="EMBL" id="CCM06228.1"/>
    </source>
</evidence>
<feature type="region of interest" description="Disordered" evidence="1">
    <location>
        <begin position="701"/>
        <end position="729"/>
    </location>
</feature>
<sequence>MRVRFHRSIHRATRLIPIAPDAISDEFAEVKAVKLLRRGRRLQQVEAVYGQSSGDENSIHTVTPPRSVIPRLRPEFFSSPFFRRFHIQRKHPLLLYLLPPTPISPKGPILEPLEFCNRYYEFCKGNRDVLQAPGQLIALILVVWATSFGVNEFGVEELYDGQLNLRRWRDRVNEMVQEILYLIDIHSVLRKPSWDGVRALLLVLPLTQEVQSPIERAAMYEAAINQVYTLCSLASVSSVESGQGEYVDSLVRARIFWYAYAIDGVTSGLRGGRILLTNEDLAAFERTLPPLGDNSGTSATYAFSYRYATVPIRIASVCRDIHAVLTGPKARQSHELDEDKLHDAWETLDQCWKSFDGLRQYGTDGFVQVEDVERYIDGWQIFIFECHNVIREALKQRLVSRPAPEGSYLPDAHASNRSRQYESIVRLHSEASLKCQTVVRSIVTILRRNLSTHFFQFDAALIRDGCFFAGFLLAGESGSTEDTETCLQALREMRWAFGKSDEREQTVRMIWESRMTQPRSRSFNNSPTDDLLHASLVDHPYIRRPLGRPISVPPLSLSLCTIPAGLASASAPSTACSSSTDWPTSTPPSSSGAGMYEASHRGSPLSPFTHSPHSGFNHLQGKSALVTPSLLLDGPGHSGRPCEPSAMDPVFYFNYGVGEAASAPHVPHQSTILSAPGASDYASSQFFDTSTVVLSNSPMGQQNACTGTVTPSSAVSGDGRQYGDSSFYQ</sequence>
<evidence type="ECO:0000313" key="3">
    <source>
        <dbReference type="Proteomes" id="UP000006352"/>
    </source>
</evidence>
<evidence type="ECO:0008006" key="4">
    <source>
        <dbReference type="Google" id="ProtNLM"/>
    </source>
</evidence>
<organism evidence="2 3">
    <name type="scientific">Fibroporia radiculosa</name>
    <dbReference type="NCBI Taxonomy" id="599839"/>
    <lineage>
        <taxon>Eukaryota</taxon>
        <taxon>Fungi</taxon>
        <taxon>Dikarya</taxon>
        <taxon>Basidiomycota</taxon>
        <taxon>Agaricomycotina</taxon>
        <taxon>Agaricomycetes</taxon>
        <taxon>Polyporales</taxon>
        <taxon>Fibroporiaceae</taxon>
        <taxon>Fibroporia</taxon>
    </lineage>
</organism>
<dbReference type="OrthoDB" id="3263880at2759"/>
<protein>
    <recommendedName>
        <fullName evidence="4">Transcription factor domain-containing protein</fullName>
    </recommendedName>
</protein>